<evidence type="ECO:0000313" key="3">
    <source>
        <dbReference type="Proteomes" id="UP001595925"/>
    </source>
</evidence>
<evidence type="ECO:0000259" key="1">
    <source>
        <dbReference type="Pfam" id="PF24348"/>
    </source>
</evidence>
<organism evidence="2 3">
    <name type="scientific">Saliphagus infecundisoli</name>
    <dbReference type="NCBI Taxonomy" id="1849069"/>
    <lineage>
        <taxon>Archaea</taxon>
        <taxon>Methanobacteriati</taxon>
        <taxon>Methanobacteriota</taxon>
        <taxon>Stenosarchaea group</taxon>
        <taxon>Halobacteria</taxon>
        <taxon>Halobacteriales</taxon>
        <taxon>Natrialbaceae</taxon>
        <taxon>Saliphagus</taxon>
    </lineage>
</organism>
<dbReference type="Pfam" id="PF24348">
    <property type="entry name" value="DUF7508"/>
    <property type="match status" value="1"/>
</dbReference>
<reference evidence="2 3" key="1">
    <citation type="journal article" date="2019" name="Int. J. Syst. Evol. Microbiol.">
        <title>The Global Catalogue of Microorganisms (GCM) 10K type strain sequencing project: providing services to taxonomists for standard genome sequencing and annotation.</title>
        <authorList>
            <consortium name="The Broad Institute Genomics Platform"/>
            <consortium name="The Broad Institute Genome Sequencing Center for Infectious Disease"/>
            <person name="Wu L."/>
            <person name="Ma J."/>
        </authorList>
    </citation>
    <scope>NUCLEOTIDE SEQUENCE [LARGE SCALE GENOMIC DNA]</scope>
    <source>
        <strain evidence="2 3">CGMCC 1.15824</strain>
    </source>
</reference>
<dbReference type="InterPro" id="IPR055930">
    <property type="entry name" value="DUF7508"/>
</dbReference>
<gene>
    <name evidence="2" type="ORF">ACFPFO_18975</name>
</gene>
<evidence type="ECO:0000313" key="2">
    <source>
        <dbReference type="EMBL" id="MFC4989804.1"/>
    </source>
</evidence>
<name>A0ABD5QJL9_9EURY</name>
<dbReference type="AlphaFoldDB" id="A0ABD5QJL9"/>
<keyword evidence="3" id="KW-1185">Reference proteome</keyword>
<comment type="caution">
    <text evidence="2">The sequence shown here is derived from an EMBL/GenBank/DDBJ whole genome shotgun (WGS) entry which is preliminary data.</text>
</comment>
<feature type="domain" description="DUF7508" evidence="1">
    <location>
        <begin position="1"/>
        <end position="79"/>
    </location>
</feature>
<dbReference type="RefSeq" id="WP_224828208.1">
    <property type="nucleotide sequence ID" value="NZ_JAIVEF010000004.1"/>
</dbReference>
<dbReference type="EMBL" id="JBHSJG010000054">
    <property type="protein sequence ID" value="MFC4989804.1"/>
    <property type="molecule type" value="Genomic_DNA"/>
</dbReference>
<accession>A0ABD5QJL9</accession>
<sequence>MPLSKHWRDLNRETVARAPDRIGVYELGDDEGTVLAVESGVLADELKTALAYGDGERVRWEATGSRDRAAELVADHRERLES</sequence>
<protein>
    <recommendedName>
        <fullName evidence="1">DUF7508 domain-containing protein</fullName>
    </recommendedName>
</protein>
<dbReference type="Proteomes" id="UP001595925">
    <property type="component" value="Unassembled WGS sequence"/>
</dbReference>
<proteinExistence type="predicted"/>